<dbReference type="GO" id="GO:0016020">
    <property type="term" value="C:membrane"/>
    <property type="evidence" value="ECO:0007669"/>
    <property type="project" value="UniProtKB-SubCell"/>
</dbReference>
<evidence type="ECO:0000256" key="3">
    <source>
        <dbReference type="ARBA" id="ARBA00022448"/>
    </source>
</evidence>
<dbReference type="InterPro" id="IPR005829">
    <property type="entry name" value="Sugar_transporter_CS"/>
</dbReference>
<feature type="domain" description="Major facilitator superfamily (MFS) profile" evidence="9">
    <location>
        <begin position="104"/>
        <end position="584"/>
    </location>
</feature>
<dbReference type="PROSITE" id="PS50850">
    <property type="entry name" value="MFS"/>
    <property type="match status" value="1"/>
</dbReference>
<reference evidence="10 11" key="1">
    <citation type="submission" date="2023-08" db="EMBL/GenBank/DDBJ databases">
        <title>Black Yeasts Isolated from many extreme environments.</title>
        <authorList>
            <person name="Coleine C."/>
            <person name="Stajich J.E."/>
            <person name="Selbmann L."/>
        </authorList>
    </citation>
    <scope>NUCLEOTIDE SEQUENCE [LARGE SCALE GENOMIC DNA]</scope>
    <source>
        <strain evidence="10 11">CCFEE 5910</strain>
    </source>
</reference>
<dbReference type="GO" id="GO:0015791">
    <property type="term" value="P:polyol transmembrane transport"/>
    <property type="evidence" value="ECO:0007669"/>
    <property type="project" value="UniProtKB-ARBA"/>
</dbReference>
<feature type="transmembrane region" description="Helical" evidence="8">
    <location>
        <begin position="145"/>
        <end position="169"/>
    </location>
</feature>
<feature type="region of interest" description="Disordered" evidence="7">
    <location>
        <begin position="660"/>
        <end position="709"/>
    </location>
</feature>
<dbReference type="PANTHER" id="PTHR48020">
    <property type="entry name" value="PROTON MYO-INOSITOL COTRANSPORTER"/>
    <property type="match status" value="1"/>
</dbReference>
<evidence type="ECO:0000256" key="5">
    <source>
        <dbReference type="ARBA" id="ARBA00022989"/>
    </source>
</evidence>
<feature type="compositionally biased region" description="Basic and acidic residues" evidence="7">
    <location>
        <begin position="673"/>
        <end position="683"/>
    </location>
</feature>
<dbReference type="Proteomes" id="UP001309876">
    <property type="component" value="Unassembled WGS sequence"/>
</dbReference>
<feature type="transmembrane region" description="Helical" evidence="8">
    <location>
        <begin position="240"/>
        <end position="261"/>
    </location>
</feature>
<feature type="transmembrane region" description="Helical" evidence="8">
    <location>
        <begin position="389"/>
        <end position="414"/>
    </location>
</feature>
<keyword evidence="3" id="KW-0813">Transport</keyword>
<evidence type="ECO:0000256" key="1">
    <source>
        <dbReference type="ARBA" id="ARBA00004141"/>
    </source>
</evidence>
<dbReference type="InterPro" id="IPR036259">
    <property type="entry name" value="MFS_trans_sf"/>
</dbReference>
<keyword evidence="11" id="KW-1185">Reference proteome</keyword>
<keyword evidence="6 8" id="KW-0472">Membrane</keyword>
<dbReference type="GO" id="GO:0022857">
    <property type="term" value="F:transmembrane transporter activity"/>
    <property type="evidence" value="ECO:0007669"/>
    <property type="project" value="InterPro"/>
</dbReference>
<evidence type="ECO:0000256" key="6">
    <source>
        <dbReference type="ARBA" id="ARBA00023136"/>
    </source>
</evidence>
<comment type="similarity">
    <text evidence="2">Belongs to the major facilitator superfamily. Sugar transporter (TC 2.A.1.1) family.</text>
</comment>
<evidence type="ECO:0000256" key="8">
    <source>
        <dbReference type="SAM" id="Phobius"/>
    </source>
</evidence>
<evidence type="ECO:0000259" key="9">
    <source>
        <dbReference type="PROSITE" id="PS50850"/>
    </source>
</evidence>
<organism evidence="10 11">
    <name type="scientific">Lithohypha guttulata</name>
    <dbReference type="NCBI Taxonomy" id="1690604"/>
    <lineage>
        <taxon>Eukaryota</taxon>
        <taxon>Fungi</taxon>
        <taxon>Dikarya</taxon>
        <taxon>Ascomycota</taxon>
        <taxon>Pezizomycotina</taxon>
        <taxon>Eurotiomycetes</taxon>
        <taxon>Chaetothyriomycetidae</taxon>
        <taxon>Chaetothyriales</taxon>
        <taxon>Trichomeriaceae</taxon>
        <taxon>Lithohypha</taxon>
    </lineage>
</organism>
<dbReference type="PROSITE" id="PS00217">
    <property type="entry name" value="SUGAR_TRANSPORT_2"/>
    <property type="match status" value="1"/>
</dbReference>
<evidence type="ECO:0000313" key="11">
    <source>
        <dbReference type="Proteomes" id="UP001309876"/>
    </source>
</evidence>
<feature type="transmembrane region" description="Helical" evidence="8">
    <location>
        <begin position="210"/>
        <end position="228"/>
    </location>
</feature>
<feature type="transmembrane region" description="Helical" evidence="8">
    <location>
        <begin position="560"/>
        <end position="580"/>
    </location>
</feature>
<comment type="subcellular location">
    <subcellularLocation>
        <location evidence="1">Membrane</location>
        <topology evidence="1">Multi-pass membrane protein</topology>
    </subcellularLocation>
</comment>
<dbReference type="AlphaFoldDB" id="A0AAN7Y8D9"/>
<dbReference type="PANTHER" id="PTHR48020:SF40">
    <property type="entry name" value="MAJOR FACILITATOR SUPERFAMILY (MFS) PROFILE DOMAIN-CONTAINING PROTEIN"/>
    <property type="match status" value="1"/>
</dbReference>
<gene>
    <name evidence="10" type="ORF">LTR05_008240</name>
</gene>
<dbReference type="InterPro" id="IPR003663">
    <property type="entry name" value="Sugar/inositol_transpt"/>
</dbReference>
<name>A0AAN7Y8D9_9EURO</name>
<dbReference type="Gene3D" id="1.20.1250.20">
    <property type="entry name" value="MFS general substrate transporter like domains"/>
    <property type="match status" value="1"/>
</dbReference>
<keyword evidence="4 8" id="KW-0812">Transmembrane</keyword>
<proteinExistence type="inferred from homology"/>
<feature type="transmembrane region" description="Helical" evidence="8">
    <location>
        <begin position="181"/>
        <end position="198"/>
    </location>
</feature>
<evidence type="ECO:0000313" key="10">
    <source>
        <dbReference type="EMBL" id="KAK5080924.1"/>
    </source>
</evidence>
<feature type="transmembrane region" description="Helical" evidence="8">
    <location>
        <begin position="426"/>
        <end position="447"/>
    </location>
</feature>
<protein>
    <recommendedName>
        <fullName evidence="9">Major facilitator superfamily (MFS) profile domain-containing protein</fullName>
    </recommendedName>
</protein>
<dbReference type="InterPro" id="IPR050814">
    <property type="entry name" value="Myo-inositol_Transporter"/>
</dbReference>
<feature type="transmembrane region" description="Helical" evidence="8">
    <location>
        <begin position="520"/>
        <end position="540"/>
    </location>
</feature>
<comment type="caution">
    <text evidence="10">The sequence shown here is derived from an EMBL/GenBank/DDBJ whole genome shotgun (WGS) entry which is preliminary data.</text>
</comment>
<dbReference type="GO" id="GO:0015798">
    <property type="term" value="P:myo-inositol transport"/>
    <property type="evidence" value="ECO:0007669"/>
    <property type="project" value="UniProtKB-ARBA"/>
</dbReference>
<evidence type="ECO:0000256" key="2">
    <source>
        <dbReference type="ARBA" id="ARBA00010992"/>
    </source>
</evidence>
<keyword evidence="5 8" id="KW-1133">Transmembrane helix</keyword>
<feature type="transmembrane region" description="Helical" evidence="8">
    <location>
        <begin position="454"/>
        <end position="474"/>
    </location>
</feature>
<evidence type="ECO:0000256" key="4">
    <source>
        <dbReference type="ARBA" id="ARBA00022692"/>
    </source>
</evidence>
<dbReference type="PRINTS" id="PR00171">
    <property type="entry name" value="SUGRTRNSPORT"/>
</dbReference>
<sequence length="709" mass="78382">MAEADEQRERSRSPGFEFGENDSLQIDNPLIAKPLSQVKQEAHEFAKLVCENNPDEPLFSKAAAVARDPPNFETVDDLNPVEKAALKREKQTKIWRLPKPLRVTVVLLCLSAFVQGWAESIANVANLTWPAYFKLDIENSASDRLIFAGVNSVTWFAAAILGCGLADPLQGWAPWLGRRGMIVFATCLCIVGAIGSATCRTWQSLMGFRVIFGAGLGAKACVTPLFAAEISPSHLRGAIVMSWQLFVALGIACGFASSLIVFEVGPKEDAWRWQTASIIFPLISLLTLTTTCPESPRYLLKHGKYPEAYKAFCELHETPLQAARDMIYINAQIQVETTLLPKRSSTEGRRRSSQGAVQFVLQDQIQHLSYGTRLAQSFLDKRTRRAQQAASIVMLCQQLCGVNVVIFYSSNILAFKQLNLDGNVPYLLNLGVGLANFLFTFPAYWFIDSKGRRFLLLTTYPFMALTMLAAALSWRHPDEAVRAGLVITFIFLFVMAYSIGQGPVAFTYASEVFPLVYREIAFSFSVFVNLAGLGLLSLAVPFIQVPGSIENTSYPNAQTILLAGFAVLNVIAGILCFLFVPETAGTVISPKQGKINSMSLEELNYIFGVKTLRHALYQVKHMAPWIFHKGMYYLFQSFTRRDLDPGNTDILWTWARASMTNEKDDSDGEPGSESEKASGRDVQVEEAAGQVQQRTAGSADATEQCTLEK</sequence>
<feature type="transmembrane region" description="Helical" evidence="8">
    <location>
        <begin position="480"/>
        <end position="499"/>
    </location>
</feature>
<dbReference type="InterPro" id="IPR020846">
    <property type="entry name" value="MFS_dom"/>
</dbReference>
<feature type="compositionally biased region" description="Basic and acidic residues" evidence="7">
    <location>
        <begin position="1"/>
        <end position="12"/>
    </location>
</feature>
<dbReference type="SUPFAM" id="SSF103473">
    <property type="entry name" value="MFS general substrate transporter"/>
    <property type="match status" value="1"/>
</dbReference>
<feature type="region of interest" description="Disordered" evidence="7">
    <location>
        <begin position="1"/>
        <end position="25"/>
    </location>
</feature>
<dbReference type="InterPro" id="IPR005828">
    <property type="entry name" value="MFS_sugar_transport-like"/>
</dbReference>
<evidence type="ECO:0000256" key="7">
    <source>
        <dbReference type="SAM" id="MobiDB-lite"/>
    </source>
</evidence>
<dbReference type="EMBL" id="JAVRRJ010000011">
    <property type="protein sequence ID" value="KAK5080924.1"/>
    <property type="molecule type" value="Genomic_DNA"/>
</dbReference>
<dbReference type="Pfam" id="PF00083">
    <property type="entry name" value="Sugar_tr"/>
    <property type="match status" value="1"/>
</dbReference>
<accession>A0AAN7Y8D9</accession>